<dbReference type="Pfam" id="PF11123">
    <property type="entry name" value="DNA_Packaging_2"/>
    <property type="match status" value="1"/>
</dbReference>
<dbReference type="InterPro" id="IPR024345">
    <property type="entry name" value="DNA_matur_Phage_T7-like"/>
</dbReference>
<accession>A0A9N6WU78</accession>
<dbReference type="EMBL" id="OX359471">
    <property type="protein sequence ID" value="CAI3971304.1"/>
    <property type="molecule type" value="Genomic_DNA"/>
</dbReference>
<evidence type="ECO:0000313" key="1">
    <source>
        <dbReference type="EMBL" id="CAI3971304.1"/>
    </source>
</evidence>
<sequence>MSGAASTASLHELHRKLTEQLTATIDRDIKDEMPTDAATLSVISNFLAKNNITCDPADKDTTSALAEKFKEQARLRDERKKKALSLVKTGTDN</sequence>
<name>A0A9N6WU78_9CAUD</name>
<protein>
    <submittedName>
        <fullName evidence="1">Terminase small subunit</fullName>
    </submittedName>
</protein>
<gene>
    <name evidence="1" type="ORF">VAC51_00001</name>
</gene>
<organism evidence="1">
    <name type="scientific">Variovorax phage VAC_51</name>
    <dbReference type="NCBI Taxonomy" id="2985242"/>
    <lineage>
        <taxon>Viruses</taxon>
        <taxon>Duplodnaviria</taxon>
        <taxon>Heunggongvirae</taxon>
        <taxon>Uroviricota</taxon>
        <taxon>Caudoviricetes</taxon>
        <taxon>Autographivirales</taxon>
        <taxon>Autoscriptoviridae</taxon>
        <taxon>Trelivelvirus</taxon>
        <taxon>Trelivelvirus VAC51</taxon>
    </lineage>
</organism>
<reference evidence="1" key="1">
    <citation type="submission" date="2022-10" db="EMBL/GenBank/DDBJ databases">
        <authorList>
            <person name="Meaden S."/>
        </authorList>
    </citation>
    <scope>NUCLEOTIDE SEQUENCE</scope>
</reference>
<proteinExistence type="predicted"/>